<evidence type="ECO:0000313" key="1">
    <source>
        <dbReference type="EMBL" id="KGA15548.1"/>
    </source>
</evidence>
<dbReference type="Gene3D" id="3.30.530.20">
    <property type="match status" value="1"/>
</dbReference>
<dbReference type="AlphaFoldDB" id="A0A094SBS7"/>
<dbReference type="EMBL" id="JNSK01000091">
    <property type="protein sequence ID" value="KGA15548.1"/>
    <property type="molecule type" value="Genomic_DNA"/>
</dbReference>
<proteinExistence type="predicted"/>
<evidence type="ECO:0008006" key="2">
    <source>
        <dbReference type="Google" id="ProtNLM"/>
    </source>
</evidence>
<comment type="caution">
    <text evidence="1">The sequence shown here is derived from an EMBL/GenBank/DDBJ whole genome shotgun (WGS) entry which is preliminary data.</text>
</comment>
<accession>A0A094SBS7</accession>
<dbReference type="InterPro" id="IPR019587">
    <property type="entry name" value="Polyketide_cyclase/dehydratase"/>
</dbReference>
<organism evidence="1">
    <name type="scientific">freshwater metagenome</name>
    <dbReference type="NCBI Taxonomy" id="449393"/>
    <lineage>
        <taxon>unclassified sequences</taxon>
        <taxon>metagenomes</taxon>
        <taxon>ecological metagenomes</taxon>
    </lineage>
</organism>
<dbReference type="PANTHER" id="PTHR39683">
    <property type="entry name" value="CONSERVED PROTEIN TB16.3"/>
    <property type="match status" value="1"/>
</dbReference>
<dbReference type="PANTHER" id="PTHR39683:SF4">
    <property type="entry name" value="COENZYME Q-BINDING PROTEIN COQ10 START DOMAIN-CONTAINING PROTEIN"/>
    <property type="match status" value="1"/>
</dbReference>
<sequence>MSDLSSGNITIDAPIEAVQATLFDLAKYPEWSSAIKSVEALESDDQGRLTTGKFVIDAGMMKDKVTLDYDWSEVPTKLSFSFNDADLLTGMEGSYSIKKIDEDTTQVTYELGVEISMPIPAMMRKKAEQATIDQALQQLKTHLEA</sequence>
<dbReference type="InterPro" id="IPR023393">
    <property type="entry name" value="START-like_dom_sf"/>
</dbReference>
<gene>
    <name evidence="1" type="ORF">GM50_16860</name>
</gene>
<dbReference type="Pfam" id="PF10604">
    <property type="entry name" value="Polyketide_cyc2"/>
    <property type="match status" value="1"/>
</dbReference>
<reference evidence="1" key="1">
    <citation type="submission" date="2014-05" db="EMBL/GenBank/DDBJ databases">
        <title>Key roles for freshwater Actinobacteria revealed by deep metagenomic sequencing.</title>
        <authorList>
            <person name="Ghai R."/>
            <person name="Mizuno C.M."/>
            <person name="Picazo A."/>
            <person name="Camacho A."/>
            <person name="Rodriguez-Valera F."/>
        </authorList>
    </citation>
    <scope>NUCLEOTIDE SEQUENCE</scope>
</reference>
<name>A0A094SBS7_9ZZZZ</name>
<dbReference type="SUPFAM" id="SSF55961">
    <property type="entry name" value="Bet v1-like"/>
    <property type="match status" value="1"/>
</dbReference>
<protein>
    <recommendedName>
        <fullName evidence="2">Polyketide cyclase / dehydrase and lipid transport</fullName>
    </recommendedName>
</protein>